<feature type="region of interest" description="Disordered" evidence="1">
    <location>
        <begin position="261"/>
        <end position="300"/>
    </location>
</feature>
<proteinExistence type="predicted"/>
<dbReference type="Proteomes" id="UP000054217">
    <property type="component" value="Unassembled WGS sequence"/>
</dbReference>
<dbReference type="AlphaFoldDB" id="A0A0C3JMI8"/>
<evidence type="ECO:0000256" key="1">
    <source>
        <dbReference type="SAM" id="MobiDB-lite"/>
    </source>
</evidence>
<feature type="compositionally biased region" description="Acidic residues" evidence="1">
    <location>
        <begin position="291"/>
        <end position="300"/>
    </location>
</feature>
<sequence length="375" mass="41297">MALRTMRTVRESAESHIPELSELAEDNTEFDPLRRDSLRACIRRQSTGPCPCKSSTHVNFEAMINNLSSLLRPPSRAKASTLEATHALENVLAEYLRPVRATKSRRSAIAAVDTDRVHKKIRPRHPDPINQTTFYTPGSDPDCTHTRQCRHHTKDYESQDMLSSGDGSIAHSPGGPHFIRAPFSHCADPLFAYSFPKATFPVTSDKPPSTPRKNSPTPEVTGLPTARPVDEILPIHRINAPTPEATDLAMTGLHEADIPPILAPTHIPTQPHPGMSSSSFPPQHLPQGSSDDIEDDEQEELEVADTMISIADSDSESTTFKSLNSTNMNSNSIPTWHLEREPVKTVYSPMRRGTKRSIDGNREAAGEGNREEDGG</sequence>
<dbReference type="HOGENOM" id="CLU_737922_0_0_1"/>
<evidence type="ECO:0000313" key="2">
    <source>
        <dbReference type="EMBL" id="KIN98756.1"/>
    </source>
</evidence>
<gene>
    <name evidence="2" type="ORF">M404DRAFT_31077</name>
</gene>
<dbReference type="EMBL" id="KN832012">
    <property type="protein sequence ID" value="KIN98756.1"/>
    <property type="molecule type" value="Genomic_DNA"/>
</dbReference>
<name>A0A0C3JMI8_PISTI</name>
<dbReference type="OrthoDB" id="2682603at2759"/>
<feature type="region of interest" description="Disordered" evidence="1">
    <location>
        <begin position="349"/>
        <end position="375"/>
    </location>
</feature>
<organism evidence="2 3">
    <name type="scientific">Pisolithus tinctorius Marx 270</name>
    <dbReference type="NCBI Taxonomy" id="870435"/>
    <lineage>
        <taxon>Eukaryota</taxon>
        <taxon>Fungi</taxon>
        <taxon>Dikarya</taxon>
        <taxon>Basidiomycota</taxon>
        <taxon>Agaricomycotina</taxon>
        <taxon>Agaricomycetes</taxon>
        <taxon>Agaricomycetidae</taxon>
        <taxon>Boletales</taxon>
        <taxon>Sclerodermatineae</taxon>
        <taxon>Pisolithaceae</taxon>
        <taxon>Pisolithus</taxon>
    </lineage>
</organism>
<protein>
    <submittedName>
        <fullName evidence="2">Uncharacterized protein</fullName>
    </submittedName>
</protein>
<keyword evidence="3" id="KW-1185">Reference proteome</keyword>
<feature type="region of interest" description="Disordered" evidence="1">
    <location>
        <begin position="201"/>
        <end position="232"/>
    </location>
</feature>
<feature type="compositionally biased region" description="Basic and acidic residues" evidence="1">
    <location>
        <begin position="356"/>
        <end position="375"/>
    </location>
</feature>
<feature type="compositionally biased region" description="Polar residues" evidence="1">
    <location>
        <begin position="275"/>
        <end position="290"/>
    </location>
</feature>
<reference evidence="2 3" key="1">
    <citation type="submission" date="2014-04" db="EMBL/GenBank/DDBJ databases">
        <authorList>
            <consortium name="DOE Joint Genome Institute"/>
            <person name="Kuo A."/>
            <person name="Kohler A."/>
            <person name="Costa M.D."/>
            <person name="Nagy L.G."/>
            <person name="Floudas D."/>
            <person name="Copeland A."/>
            <person name="Barry K.W."/>
            <person name="Cichocki N."/>
            <person name="Veneault-Fourrey C."/>
            <person name="LaButti K."/>
            <person name="Lindquist E.A."/>
            <person name="Lipzen A."/>
            <person name="Lundell T."/>
            <person name="Morin E."/>
            <person name="Murat C."/>
            <person name="Sun H."/>
            <person name="Tunlid A."/>
            <person name="Henrissat B."/>
            <person name="Grigoriev I.V."/>
            <person name="Hibbett D.S."/>
            <person name="Martin F."/>
            <person name="Nordberg H.P."/>
            <person name="Cantor M.N."/>
            <person name="Hua S.X."/>
        </authorList>
    </citation>
    <scope>NUCLEOTIDE SEQUENCE [LARGE SCALE GENOMIC DNA]</scope>
    <source>
        <strain evidence="2 3">Marx 270</strain>
    </source>
</reference>
<evidence type="ECO:0000313" key="3">
    <source>
        <dbReference type="Proteomes" id="UP000054217"/>
    </source>
</evidence>
<accession>A0A0C3JMI8</accession>
<feature type="region of interest" description="Disordered" evidence="1">
    <location>
        <begin position="110"/>
        <end position="146"/>
    </location>
</feature>
<reference evidence="3" key="2">
    <citation type="submission" date="2015-01" db="EMBL/GenBank/DDBJ databases">
        <title>Evolutionary Origins and Diversification of the Mycorrhizal Mutualists.</title>
        <authorList>
            <consortium name="DOE Joint Genome Institute"/>
            <consortium name="Mycorrhizal Genomics Consortium"/>
            <person name="Kohler A."/>
            <person name="Kuo A."/>
            <person name="Nagy L.G."/>
            <person name="Floudas D."/>
            <person name="Copeland A."/>
            <person name="Barry K.W."/>
            <person name="Cichocki N."/>
            <person name="Veneault-Fourrey C."/>
            <person name="LaButti K."/>
            <person name="Lindquist E.A."/>
            <person name="Lipzen A."/>
            <person name="Lundell T."/>
            <person name="Morin E."/>
            <person name="Murat C."/>
            <person name="Riley R."/>
            <person name="Ohm R."/>
            <person name="Sun H."/>
            <person name="Tunlid A."/>
            <person name="Henrissat B."/>
            <person name="Grigoriev I.V."/>
            <person name="Hibbett D.S."/>
            <person name="Martin F."/>
        </authorList>
    </citation>
    <scope>NUCLEOTIDE SEQUENCE [LARGE SCALE GENOMIC DNA]</scope>
    <source>
        <strain evidence="3">Marx 270</strain>
    </source>
</reference>
<dbReference type="InParanoid" id="A0A0C3JMI8"/>